<dbReference type="RefSeq" id="WP_144332364.1">
    <property type="nucleotide sequence ID" value="NZ_VLPL01000003.1"/>
</dbReference>
<proteinExistence type="inferred from homology"/>
<feature type="region of interest" description="Domain III" evidence="6">
    <location>
        <begin position="147"/>
        <end position="192"/>
    </location>
</feature>
<dbReference type="InterPro" id="IPR010994">
    <property type="entry name" value="RuvA_2-like"/>
</dbReference>
<dbReference type="GO" id="GO:0005737">
    <property type="term" value="C:cytoplasm"/>
    <property type="evidence" value="ECO:0007669"/>
    <property type="project" value="UniProtKB-SubCell"/>
</dbReference>
<dbReference type="GO" id="GO:0009378">
    <property type="term" value="F:four-way junction helicase activity"/>
    <property type="evidence" value="ECO:0007669"/>
    <property type="project" value="InterPro"/>
</dbReference>
<dbReference type="Gene3D" id="1.10.150.20">
    <property type="entry name" value="5' to 3' exonuclease, C-terminal subdomain"/>
    <property type="match status" value="1"/>
</dbReference>
<keyword evidence="2 6" id="KW-0227">DNA damage</keyword>
<sequence length="192" mass="20859">MIAHLNGRLIEKNPTNLIIECGGVGYFVKISLNTFSSIGASESVKVLTQQIIREDAHLLFGFATSEERDVFNLLLSVSGIGPNTAILMLSSMSPNEIANAIQTEDVRSIQAIKGIGAKTAQRVIIDLKDKMLKVEWNDPTNIFVGNNTNRFDALTALISLGFDKKSAEKAIEKIATGDETVEELIKGALKIL</sequence>
<evidence type="ECO:0000313" key="9">
    <source>
        <dbReference type="Proteomes" id="UP000316008"/>
    </source>
</evidence>
<evidence type="ECO:0000256" key="5">
    <source>
        <dbReference type="ARBA" id="ARBA00023204"/>
    </source>
</evidence>
<dbReference type="AlphaFoldDB" id="A0A556MZQ6"/>
<keyword evidence="5 6" id="KW-0234">DNA repair</keyword>
<comment type="caution">
    <text evidence="8">The sequence shown here is derived from an EMBL/GenBank/DDBJ whole genome shotgun (WGS) entry which is preliminary data.</text>
</comment>
<dbReference type="InterPro" id="IPR011114">
    <property type="entry name" value="RuvA_C"/>
</dbReference>
<dbReference type="SUPFAM" id="SSF47781">
    <property type="entry name" value="RuvA domain 2-like"/>
    <property type="match status" value="1"/>
</dbReference>
<keyword evidence="4 6" id="KW-0233">DNA recombination</keyword>
<gene>
    <name evidence="6 8" type="primary">ruvA</name>
    <name evidence="8" type="ORF">FO442_06545</name>
</gene>
<dbReference type="OrthoDB" id="5293449at2"/>
<evidence type="ECO:0000256" key="6">
    <source>
        <dbReference type="HAMAP-Rule" id="MF_00031"/>
    </source>
</evidence>
<feature type="domain" description="Helix-hairpin-helix DNA-binding motif class 1" evidence="7">
    <location>
        <begin position="107"/>
        <end position="126"/>
    </location>
</feature>
<dbReference type="CDD" id="cd14332">
    <property type="entry name" value="UBA_RuvA_C"/>
    <property type="match status" value="1"/>
</dbReference>
<dbReference type="Pfam" id="PF14520">
    <property type="entry name" value="HHH_5"/>
    <property type="match status" value="1"/>
</dbReference>
<dbReference type="GO" id="GO:0006281">
    <property type="term" value="P:DNA repair"/>
    <property type="evidence" value="ECO:0007669"/>
    <property type="project" value="UniProtKB-UniRule"/>
</dbReference>
<comment type="caution">
    <text evidence="6">Lacks conserved residue(s) required for the propagation of feature annotation.</text>
</comment>
<dbReference type="InterPro" id="IPR003583">
    <property type="entry name" value="Hlx-hairpin-Hlx_DNA-bd_motif"/>
</dbReference>
<dbReference type="GO" id="GO:0005524">
    <property type="term" value="F:ATP binding"/>
    <property type="evidence" value="ECO:0007669"/>
    <property type="project" value="InterPro"/>
</dbReference>
<dbReference type="HAMAP" id="MF_00031">
    <property type="entry name" value="DNA_HJ_migration_RuvA"/>
    <property type="match status" value="1"/>
</dbReference>
<evidence type="ECO:0000256" key="2">
    <source>
        <dbReference type="ARBA" id="ARBA00022763"/>
    </source>
</evidence>
<dbReference type="SUPFAM" id="SSF50249">
    <property type="entry name" value="Nucleic acid-binding proteins"/>
    <property type="match status" value="1"/>
</dbReference>
<protein>
    <recommendedName>
        <fullName evidence="6">Holliday junction branch migration complex subunit RuvA</fullName>
    </recommendedName>
</protein>
<evidence type="ECO:0000256" key="4">
    <source>
        <dbReference type="ARBA" id="ARBA00023172"/>
    </source>
</evidence>
<dbReference type="InterPro" id="IPR012340">
    <property type="entry name" value="NA-bd_OB-fold"/>
</dbReference>
<feature type="domain" description="Helix-hairpin-helix DNA-binding motif class 1" evidence="7">
    <location>
        <begin position="72"/>
        <end position="91"/>
    </location>
</feature>
<keyword evidence="1 6" id="KW-0963">Cytoplasm</keyword>
<comment type="subunit">
    <text evidence="6">Homotetramer. Forms an RuvA(8)-RuvB(12)-Holliday junction (HJ) complex. HJ DNA is sandwiched between 2 RuvA tetramers; dsDNA enters through RuvA and exits via RuvB. An RuvB hexamer assembles on each DNA strand where it exits the tetramer. Each RuvB hexamer is contacted by two RuvA subunits (via domain III) on 2 adjacent RuvB subunits; this complex drives branch migration. In the full resolvosome a probable DNA-RuvA(4)-RuvB(12)-RuvC(2) complex forms which resolves the HJ.</text>
</comment>
<evidence type="ECO:0000256" key="1">
    <source>
        <dbReference type="ARBA" id="ARBA00022490"/>
    </source>
</evidence>
<dbReference type="Pfam" id="PF07499">
    <property type="entry name" value="RuvA_C"/>
    <property type="match status" value="1"/>
</dbReference>
<comment type="function">
    <text evidence="6">The RuvA-RuvB-RuvC complex processes Holliday junction (HJ) DNA during genetic recombination and DNA repair, while the RuvA-RuvB complex plays an important role in the rescue of blocked DNA replication forks via replication fork reversal (RFR). RuvA specifically binds to HJ cruciform DNA, conferring on it an open structure. The RuvB hexamer acts as an ATP-dependent pump, pulling dsDNA into and through the RuvAB complex. HJ branch migration allows RuvC to scan DNA until it finds its consensus sequence, where it cleaves and resolves the cruciform DNA.</text>
</comment>
<keyword evidence="3 6" id="KW-0238">DNA-binding</keyword>
<dbReference type="SMART" id="SM00278">
    <property type="entry name" value="HhH1"/>
    <property type="match status" value="2"/>
</dbReference>
<comment type="similarity">
    <text evidence="6">Belongs to the RuvA family.</text>
</comment>
<dbReference type="GO" id="GO:0006310">
    <property type="term" value="P:DNA recombination"/>
    <property type="evidence" value="ECO:0007669"/>
    <property type="project" value="UniProtKB-UniRule"/>
</dbReference>
<dbReference type="Pfam" id="PF01330">
    <property type="entry name" value="RuvA_N"/>
    <property type="match status" value="1"/>
</dbReference>
<evidence type="ECO:0000256" key="3">
    <source>
        <dbReference type="ARBA" id="ARBA00023125"/>
    </source>
</evidence>
<keyword evidence="9" id="KW-1185">Reference proteome</keyword>
<evidence type="ECO:0000259" key="7">
    <source>
        <dbReference type="SMART" id="SM00278"/>
    </source>
</evidence>
<dbReference type="Gene3D" id="1.10.8.10">
    <property type="entry name" value="DNA helicase RuvA subunit, C-terminal domain"/>
    <property type="match status" value="1"/>
</dbReference>
<comment type="subcellular location">
    <subcellularLocation>
        <location evidence="6">Cytoplasm</location>
    </subcellularLocation>
</comment>
<dbReference type="GO" id="GO:0048476">
    <property type="term" value="C:Holliday junction resolvase complex"/>
    <property type="evidence" value="ECO:0007669"/>
    <property type="project" value="UniProtKB-UniRule"/>
</dbReference>
<dbReference type="InterPro" id="IPR036267">
    <property type="entry name" value="RuvA_C_sf"/>
</dbReference>
<dbReference type="Gene3D" id="2.40.50.140">
    <property type="entry name" value="Nucleic acid-binding proteins"/>
    <property type="match status" value="1"/>
</dbReference>
<dbReference type="GO" id="GO:0000400">
    <property type="term" value="F:four-way junction DNA binding"/>
    <property type="evidence" value="ECO:0007669"/>
    <property type="project" value="UniProtKB-UniRule"/>
</dbReference>
<dbReference type="GO" id="GO:0009379">
    <property type="term" value="C:Holliday junction helicase complex"/>
    <property type="evidence" value="ECO:0007669"/>
    <property type="project" value="InterPro"/>
</dbReference>
<evidence type="ECO:0000313" key="8">
    <source>
        <dbReference type="EMBL" id="TSJ45407.1"/>
    </source>
</evidence>
<dbReference type="InterPro" id="IPR000085">
    <property type="entry name" value="RuvA"/>
</dbReference>
<organism evidence="8 9">
    <name type="scientific">Fluviicola chungangensis</name>
    <dbReference type="NCBI Taxonomy" id="2597671"/>
    <lineage>
        <taxon>Bacteria</taxon>
        <taxon>Pseudomonadati</taxon>
        <taxon>Bacteroidota</taxon>
        <taxon>Flavobacteriia</taxon>
        <taxon>Flavobacteriales</taxon>
        <taxon>Crocinitomicaceae</taxon>
        <taxon>Fluviicola</taxon>
    </lineage>
</organism>
<dbReference type="NCBIfam" id="TIGR00084">
    <property type="entry name" value="ruvA"/>
    <property type="match status" value="1"/>
</dbReference>
<name>A0A556MZQ6_9FLAO</name>
<dbReference type="Proteomes" id="UP000316008">
    <property type="component" value="Unassembled WGS sequence"/>
</dbReference>
<comment type="domain">
    <text evidence="6">Has three domains with a flexible linker between the domains II and III and assumes an 'L' shape. Domain III is highly mobile and contacts RuvB.</text>
</comment>
<accession>A0A556MZQ6</accession>
<dbReference type="SUPFAM" id="SSF46929">
    <property type="entry name" value="DNA helicase RuvA subunit, C-terminal domain"/>
    <property type="match status" value="1"/>
</dbReference>
<dbReference type="EMBL" id="VLPL01000003">
    <property type="protein sequence ID" value="TSJ45407.1"/>
    <property type="molecule type" value="Genomic_DNA"/>
</dbReference>
<dbReference type="InterPro" id="IPR013849">
    <property type="entry name" value="DNA_helicase_Holl-junc_RuvA_I"/>
</dbReference>
<reference evidence="8 9" key="1">
    <citation type="submission" date="2019-07" db="EMBL/GenBank/DDBJ databases">
        <authorList>
            <person name="Huq M.A."/>
        </authorList>
    </citation>
    <scope>NUCLEOTIDE SEQUENCE [LARGE SCALE GENOMIC DNA]</scope>
    <source>
        <strain evidence="8 9">MAH-3</strain>
    </source>
</reference>